<dbReference type="GO" id="GO:0046872">
    <property type="term" value="F:metal ion binding"/>
    <property type="evidence" value="ECO:0007669"/>
    <property type="project" value="UniProtKB-KW"/>
</dbReference>
<organism evidence="13 14">
    <name type="scientific">Zestosphaera tikiterensis</name>
    <dbReference type="NCBI Taxonomy" id="1973259"/>
    <lineage>
        <taxon>Archaea</taxon>
        <taxon>Thermoproteota</taxon>
        <taxon>Thermoprotei</taxon>
        <taxon>Desulfurococcales</taxon>
        <taxon>Desulfurococcaceae</taxon>
        <taxon>Zestosphaera</taxon>
    </lineage>
</organism>
<evidence type="ECO:0000256" key="8">
    <source>
        <dbReference type="ARBA" id="ARBA00022801"/>
    </source>
</evidence>
<evidence type="ECO:0000256" key="1">
    <source>
        <dbReference type="ARBA" id="ARBA00001400"/>
    </source>
</evidence>
<keyword evidence="9" id="KW-0408">Iron</keyword>
<dbReference type="InterPro" id="IPR051536">
    <property type="entry name" value="UDG_Type-4/5"/>
</dbReference>
<dbReference type="EC" id="3.2.2.27" evidence="3"/>
<keyword evidence="8" id="KW-0378">Hydrolase</keyword>
<dbReference type="GO" id="GO:0051539">
    <property type="term" value="F:4 iron, 4 sulfur cluster binding"/>
    <property type="evidence" value="ECO:0007669"/>
    <property type="project" value="UniProtKB-KW"/>
</dbReference>
<dbReference type="InterPro" id="IPR005273">
    <property type="entry name" value="Ura-DNA_glyco_family4"/>
</dbReference>
<evidence type="ECO:0000256" key="9">
    <source>
        <dbReference type="ARBA" id="ARBA00023004"/>
    </source>
</evidence>
<evidence type="ECO:0000256" key="10">
    <source>
        <dbReference type="ARBA" id="ARBA00023014"/>
    </source>
</evidence>
<comment type="similarity">
    <text evidence="2">Belongs to the uracil-DNA glycosylase (UDG) superfamily. Type 4 (UDGa) family.</text>
</comment>
<dbReference type="SMART" id="SM00986">
    <property type="entry name" value="UDG"/>
    <property type="match status" value="1"/>
</dbReference>
<dbReference type="Pfam" id="PF03167">
    <property type="entry name" value="UDG"/>
    <property type="match status" value="1"/>
</dbReference>
<sequence length="213" mass="23953">MSKESLWLSIVEDIKSCKLCRLSSYRTNAVPGEGPLNASIVFVGEAPGKSEDLAGRPFVGAAGKLLTELLESNGIRREEVFITNVVKCRPPDNRDPFEDEVSACSIHTNKIVELIRPSMIVTLGNHSGRYFFEVLGGIKWYGVKRARGKVYKLRILGNDVVLIPTYHPAAALYNPKVREELEEDFKLIVNTYNELSKPKPTQEKRKTLLDFMK</sequence>
<comment type="caution">
    <text evidence="13">The sequence shown here is derived from an EMBL/GenBank/DDBJ whole genome shotgun (WGS) entry which is preliminary data.</text>
</comment>
<comment type="catalytic activity">
    <reaction evidence="1">
        <text>Hydrolyzes single-stranded DNA or mismatched double-stranded DNA and polynucleotides, releasing free uracil.</text>
        <dbReference type="EC" id="3.2.2.27"/>
    </reaction>
</comment>
<keyword evidence="5" id="KW-0004">4Fe-4S</keyword>
<evidence type="ECO:0000256" key="11">
    <source>
        <dbReference type="ARBA" id="ARBA00023204"/>
    </source>
</evidence>
<keyword evidence="10" id="KW-0411">Iron-sulfur</keyword>
<dbReference type="EMBL" id="NBVN01000004">
    <property type="protein sequence ID" value="PUA32353.1"/>
    <property type="molecule type" value="Genomic_DNA"/>
</dbReference>
<dbReference type="SMART" id="SM00987">
    <property type="entry name" value="UreE_C"/>
    <property type="match status" value="1"/>
</dbReference>
<accession>A0A2R7Y4E5</accession>
<reference evidence="13 14" key="1">
    <citation type="journal article" date="2018" name="Syst. Appl. Microbiol.">
        <title>A new symbiotic nanoarchaeote (Candidatus Nanoclepta minutus) and its host (Zestosphaera tikiterensis gen. nov., sp. nov.) from a New Zealand hot spring.</title>
        <authorList>
            <person name="St John E."/>
            <person name="Liu Y."/>
            <person name="Podar M."/>
            <person name="Stott M.B."/>
            <person name="Meneghin J."/>
            <person name="Chen Z."/>
            <person name="Lagutin K."/>
            <person name="Mitchell K."/>
            <person name="Reysenbach A.L."/>
        </authorList>
    </citation>
    <scope>NUCLEOTIDE SEQUENCE [LARGE SCALE GENOMIC DNA]</scope>
    <source>
        <strain evidence="13">NZ3</strain>
    </source>
</reference>
<evidence type="ECO:0000313" key="13">
    <source>
        <dbReference type="EMBL" id="PUA32353.1"/>
    </source>
</evidence>
<protein>
    <recommendedName>
        <fullName evidence="4">Type-4 uracil-DNA glycosylase</fullName>
        <ecNumber evidence="3">3.2.2.27</ecNumber>
    </recommendedName>
</protein>
<dbReference type="AlphaFoldDB" id="A0A2R7Y4E5"/>
<proteinExistence type="inferred from homology"/>
<dbReference type="NCBIfam" id="NF040953">
    <property type="entry name" value="Arch_udg"/>
    <property type="match status" value="1"/>
</dbReference>
<feature type="domain" description="Uracil-DNA glycosylase-like" evidence="12">
    <location>
        <begin position="31"/>
        <end position="186"/>
    </location>
</feature>
<evidence type="ECO:0000256" key="4">
    <source>
        <dbReference type="ARBA" id="ARBA00019403"/>
    </source>
</evidence>
<gene>
    <name evidence="13" type="ORF">B7O98_06755</name>
</gene>
<evidence type="ECO:0000256" key="6">
    <source>
        <dbReference type="ARBA" id="ARBA00022723"/>
    </source>
</evidence>
<evidence type="ECO:0000256" key="3">
    <source>
        <dbReference type="ARBA" id="ARBA00012030"/>
    </source>
</evidence>
<keyword evidence="6" id="KW-0479">Metal-binding</keyword>
<evidence type="ECO:0000313" key="14">
    <source>
        <dbReference type="Proteomes" id="UP000244093"/>
    </source>
</evidence>
<dbReference type="PANTHER" id="PTHR33693">
    <property type="entry name" value="TYPE-5 URACIL-DNA GLYCOSYLASE"/>
    <property type="match status" value="1"/>
</dbReference>
<dbReference type="SUPFAM" id="SSF52141">
    <property type="entry name" value="Uracil-DNA glycosylase-like"/>
    <property type="match status" value="1"/>
</dbReference>
<dbReference type="Proteomes" id="UP000244093">
    <property type="component" value="Unassembled WGS sequence"/>
</dbReference>
<dbReference type="InterPro" id="IPR053423">
    <property type="entry name" value="Type-4_UDG"/>
</dbReference>
<dbReference type="GO" id="GO:0006281">
    <property type="term" value="P:DNA repair"/>
    <property type="evidence" value="ECO:0007669"/>
    <property type="project" value="UniProtKB-KW"/>
</dbReference>
<evidence type="ECO:0000256" key="5">
    <source>
        <dbReference type="ARBA" id="ARBA00022485"/>
    </source>
</evidence>
<dbReference type="InterPro" id="IPR036895">
    <property type="entry name" value="Uracil-DNA_glycosylase-like_sf"/>
</dbReference>
<dbReference type="InterPro" id="IPR005122">
    <property type="entry name" value="Uracil-DNA_glycosylase-like"/>
</dbReference>
<keyword evidence="11" id="KW-0234">DNA repair</keyword>
<dbReference type="Gene3D" id="3.40.470.10">
    <property type="entry name" value="Uracil-DNA glycosylase-like domain"/>
    <property type="match status" value="1"/>
</dbReference>
<name>A0A2R7Y4E5_9CREN</name>
<dbReference type="PANTHER" id="PTHR33693:SF1">
    <property type="entry name" value="TYPE-4 URACIL-DNA GLYCOSYLASE"/>
    <property type="match status" value="1"/>
</dbReference>
<dbReference type="NCBIfam" id="TIGR00758">
    <property type="entry name" value="UDG_fam4"/>
    <property type="match status" value="1"/>
</dbReference>
<evidence type="ECO:0000256" key="7">
    <source>
        <dbReference type="ARBA" id="ARBA00022763"/>
    </source>
</evidence>
<dbReference type="GO" id="GO:0004844">
    <property type="term" value="F:uracil DNA N-glycosylase activity"/>
    <property type="evidence" value="ECO:0007669"/>
    <property type="project" value="UniProtKB-EC"/>
</dbReference>
<keyword evidence="7" id="KW-0227">DNA damage</keyword>
<evidence type="ECO:0000256" key="2">
    <source>
        <dbReference type="ARBA" id="ARBA00006521"/>
    </source>
</evidence>
<dbReference type="CDD" id="cd10030">
    <property type="entry name" value="UDG-F4_TTUDGA_SPO1dp_like"/>
    <property type="match status" value="1"/>
</dbReference>
<evidence type="ECO:0000259" key="12">
    <source>
        <dbReference type="SMART" id="SM00986"/>
    </source>
</evidence>